<keyword evidence="1" id="KW-1133">Transmembrane helix</keyword>
<feature type="transmembrane region" description="Helical" evidence="1">
    <location>
        <begin position="60"/>
        <end position="85"/>
    </location>
</feature>
<evidence type="ECO:0000313" key="2">
    <source>
        <dbReference type="EMBL" id="MFL0251592.1"/>
    </source>
</evidence>
<keyword evidence="1" id="KW-0812">Transmembrane</keyword>
<protein>
    <submittedName>
        <fullName evidence="2">YggT family protein</fullName>
    </submittedName>
</protein>
<organism evidence="2 3">
    <name type="scientific">Clostridium neuense</name>
    <dbReference type="NCBI Taxonomy" id="1728934"/>
    <lineage>
        <taxon>Bacteria</taxon>
        <taxon>Bacillati</taxon>
        <taxon>Bacillota</taxon>
        <taxon>Clostridia</taxon>
        <taxon>Eubacteriales</taxon>
        <taxon>Clostridiaceae</taxon>
        <taxon>Clostridium</taxon>
    </lineage>
</organism>
<gene>
    <name evidence="2" type="ORF">ACJDT4_14310</name>
</gene>
<sequence>MFITLLIYLIRVLEWAVIIDCVLSFLPMDSLYDFKRIVGTITSPFLEPFRRLQERFMPNFMIDFSPFFVLIFFNIIERVIITLALR</sequence>
<keyword evidence="1" id="KW-0472">Membrane</keyword>
<dbReference type="InterPro" id="IPR003425">
    <property type="entry name" value="CCB3/YggT"/>
</dbReference>
<accession>A0ABW8TGL1</accession>
<name>A0ABW8TGL1_9CLOT</name>
<dbReference type="RefSeq" id="WP_406788244.1">
    <property type="nucleotide sequence ID" value="NZ_JBJIAA010000011.1"/>
</dbReference>
<dbReference type="Proteomes" id="UP001623592">
    <property type="component" value="Unassembled WGS sequence"/>
</dbReference>
<feature type="transmembrane region" description="Helical" evidence="1">
    <location>
        <begin position="6"/>
        <end position="26"/>
    </location>
</feature>
<dbReference type="EMBL" id="JBJIAA010000011">
    <property type="protein sequence ID" value="MFL0251592.1"/>
    <property type="molecule type" value="Genomic_DNA"/>
</dbReference>
<comment type="caution">
    <text evidence="2">The sequence shown here is derived from an EMBL/GenBank/DDBJ whole genome shotgun (WGS) entry which is preliminary data.</text>
</comment>
<dbReference type="Pfam" id="PF02325">
    <property type="entry name" value="CCB3_YggT"/>
    <property type="match status" value="1"/>
</dbReference>
<proteinExistence type="predicted"/>
<evidence type="ECO:0000313" key="3">
    <source>
        <dbReference type="Proteomes" id="UP001623592"/>
    </source>
</evidence>
<reference evidence="2 3" key="1">
    <citation type="submission" date="2024-11" db="EMBL/GenBank/DDBJ databases">
        <authorList>
            <person name="Heng Y.C."/>
            <person name="Lim A.C.H."/>
            <person name="Lee J.K.Y."/>
            <person name="Kittelmann S."/>
        </authorList>
    </citation>
    <scope>NUCLEOTIDE SEQUENCE [LARGE SCALE GENOMIC DNA]</scope>
    <source>
        <strain evidence="2 3">WILCCON 0114</strain>
    </source>
</reference>
<keyword evidence="3" id="KW-1185">Reference proteome</keyword>
<evidence type="ECO:0000256" key="1">
    <source>
        <dbReference type="SAM" id="Phobius"/>
    </source>
</evidence>